<dbReference type="EMBL" id="QTJU01000005">
    <property type="protein sequence ID" value="RFM27381.1"/>
    <property type="molecule type" value="Genomic_DNA"/>
</dbReference>
<organism evidence="3 4">
    <name type="scientific">Deminuibacter soli</name>
    <dbReference type="NCBI Taxonomy" id="2291815"/>
    <lineage>
        <taxon>Bacteria</taxon>
        <taxon>Pseudomonadati</taxon>
        <taxon>Bacteroidota</taxon>
        <taxon>Chitinophagia</taxon>
        <taxon>Chitinophagales</taxon>
        <taxon>Chitinophagaceae</taxon>
        <taxon>Deminuibacter</taxon>
    </lineage>
</organism>
<dbReference type="PANTHER" id="PTHR19328">
    <property type="entry name" value="HEDGEHOG-INTERACTING PROTEIN"/>
    <property type="match status" value="1"/>
</dbReference>
<reference evidence="3 4" key="1">
    <citation type="submission" date="2018-08" db="EMBL/GenBank/DDBJ databases">
        <title>Chitinophagaceae sp. K23C18032701, a novel bacterium isolated from forest soil.</title>
        <authorList>
            <person name="Wang C."/>
        </authorList>
    </citation>
    <scope>NUCLEOTIDE SEQUENCE [LARGE SCALE GENOMIC DNA]</scope>
    <source>
        <strain evidence="3 4">K23C18032701</strain>
    </source>
</reference>
<name>A0A3E1NHN8_9BACT</name>
<sequence>MQSILLIACTAVTLTVCSCQSSQNKTQAAADSAAASQPPQRISTGEGDTVTLPPPFQSKSVKNFSHVISWPQGQMPVAPPGFTVNRYVVNIKSPRWLYVLPNGDVLAALANTESKGIKAVKDITSGKIKSEHTDQSANVILLFRGLKNGVPEVRDTFLTGLNQPFGMLLIGNNFYVANTDAVWRYPYTSGQTKITAKGQKIMDVPPAGYNNHWTRNIITNADQSKLFVTVGSGSNAGEHGVDKEVHRANILQANPDGSDVKVYASGLRNPNGMAWAPGTNTLWTVVNERDELGDDLVPDYFTSVKEGGFYGWPFSYYGQHIDPRIPAKEQRPDLVKTALVPDVPLGSHTASLGLVFYTAKAFPDKYQGGAFIGQHGSWNRSQLAGYRVVYVPFKNGKPSGRPEDFLTGFIGDTAKSEVYGRPVGVAVMNDGSMLVADDAGDVIWRVSASSK</sequence>
<evidence type="ECO:0000313" key="4">
    <source>
        <dbReference type="Proteomes" id="UP000261284"/>
    </source>
</evidence>
<dbReference type="Proteomes" id="UP000261284">
    <property type="component" value="Unassembled WGS sequence"/>
</dbReference>
<accession>A0A3E1NHN8</accession>
<evidence type="ECO:0000256" key="1">
    <source>
        <dbReference type="SAM" id="MobiDB-lite"/>
    </source>
</evidence>
<dbReference type="PANTHER" id="PTHR19328:SF55">
    <property type="entry name" value="BLR6566 PROTEIN"/>
    <property type="match status" value="1"/>
</dbReference>
<dbReference type="AlphaFoldDB" id="A0A3E1NHN8"/>
<dbReference type="RefSeq" id="WP_116848139.1">
    <property type="nucleotide sequence ID" value="NZ_QTJU01000005.1"/>
</dbReference>
<feature type="domain" description="Glucose/Sorbosone dehydrogenase" evidence="2">
    <location>
        <begin position="179"/>
        <end position="373"/>
    </location>
</feature>
<dbReference type="SUPFAM" id="SSF50952">
    <property type="entry name" value="Soluble quinoprotein glucose dehydrogenase"/>
    <property type="match status" value="1"/>
</dbReference>
<proteinExistence type="predicted"/>
<dbReference type="InterPro" id="IPR011042">
    <property type="entry name" value="6-blade_b-propeller_TolB-like"/>
</dbReference>
<dbReference type="Pfam" id="PF07995">
    <property type="entry name" value="GSDH"/>
    <property type="match status" value="1"/>
</dbReference>
<dbReference type="InterPro" id="IPR011041">
    <property type="entry name" value="Quinoprot_gluc/sorb_DH_b-prop"/>
</dbReference>
<dbReference type="Gene3D" id="2.120.10.30">
    <property type="entry name" value="TolB, C-terminal domain"/>
    <property type="match status" value="1"/>
</dbReference>
<feature type="region of interest" description="Disordered" evidence="1">
    <location>
        <begin position="30"/>
        <end position="52"/>
    </location>
</feature>
<dbReference type="OrthoDB" id="9811395at2"/>
<keyword evidence="4" id="KW-1185">Reference proteome</keyword>
<evidence type="ECO:0000313" key="3">
    <source>
        <dbReference type="EMBL" id="RFM27381.1"/>
    </source>
</evidence>
<comment type="caution">
    <text evidence="3">The sequence shown here is derived from an EMBL/GenBank/DDBJ whole genome shotgun (WGS) entry which is preliminary data.</text>
</comment>
<dbReference type="InterPro" id="IPR012938">
    <property type="entry name" value="Glc/Sorbosone_DH"/>
</dbReference>
<feature type="compositionally biased region" description="Low complexity" evidence="1">
    <location>
        <begin position="30"/>
        <end position="40"/>
    </location>
</feature>
<protein>
    <submittedName>
        <fullName evidence="3">Sorbosone dehydrogenase family protein</fullName>
    </submittedName>
</protein>
<gene>
    <name evidence="3" type="ORF">DXN05_15290</name>
</gene>
<evidence type="ECO:0000259" key="2">
    <source>
        <dbReference type="Pfam" id="PF07995"/>
    </source>
</evidence>